<name>A0A2P4ZKI8_9HYPO</name>
<accession>A0A2P4ZKI8</accession>
<comment type="caution">
    <text evidence="1">The sequence shown here is derived from an EMBL/GenBank/DDBJ whole genome shotgun (WGS) entry which is preliminary data.</text>
</comment>
<dbReference type="EMBL" id="JPDN02000021">
    <property type="protein sequence ID" value="PON24788.1"/>
    <property type="molecule type" value="Genomic_DNA"/>
</dbReference>
<dbReference type="RefSeq" id="XP_024405405.1">
    <property type="nucleotide sequence ID" value="XM_024549841.1"/>
</dbReference>
<dbReference type="Proteomes" id="UP000054821">
    <property type="component" value="Unassembled WGS sequence"/>
</dbReference>
<evidence type="ECO:0000313" key="2">
    <source>
        <dbReference type="Proteomes" id="UP000054821"/>
    </source>
</evidence>
<protein>
    <submittedName>
        <fullName evidence="1">Uncharacterized protein</fullName>
    </submittedName>
</protein>
<reference evidence="1 2" key="1">
    <citation type="journal article" date="2016" name="Genome Announc.">
        <title>Draft Whole-Genome Sequence of Trichoderma gamsii T6085, a Promising Biocontrol Agent of Fusarium Head Blight on Wheat.</title>
        <authorList>
            <person name="Baroncelli R."/>
            <person name="Zapparata A."/>
            <person name="Piaggeschi G."/>
            <person name="Sarrocco S."/>
            <person name="Vannacci G."/>
        </authorList>
    </citation>
    <scope>NUCLEOTIDE SEQUENCE [LARGE SCALE GENOMIC DNA]</scope>
    <source>
        <strain evidence="1 2">T6085</strain>
    </source>
</reference>
<proteinExistence type="predicted"/>
<sequence>MIVVEHQGGGRCAPGLAFLRTWTQRELPACIECLDPANACRLCS</sequence>
<keyword evidence="2" id="KW-1185">Reference proteome</keyword>
<organism evidence="1 2">
    <name type="scientific">Trichoderma gamsii</name>
    <dbReference type="NCBI Taxonomy" id="398673"/>
    <lineage>
        <taxon>Eukaryota</taxon>
        <taxon>Fungi</taxon>
        <taxon>Dikarya</taxon>
        <taxon>Ascomycota</taxon>
        <taxon>Pezizomycotina</taxon>
        <taxon>Sordariomycetes</taxon>
        <taxon>Hypocreomycetidae</taxon>
        <taxon>Hypocreales</taxon>
        <taxon>Hypocreaceae</taxon>
        <taxon>Trichoderma</taxon>
    </lineage>
</organism>
<gene>
    <name evidence="1" type="ORF">TGAM01_v206296</name>
</gene>
<dbReference type="AlphaFoldDB" id="A0A2P4ZKI8"/>
<dbReference type="GeneID" id="36347633"/>
<evidence type="ECO:0000313" key="1">
    <source>
        <dbReference type="EMBL" id="PON24788.1"/>
    </source>
</evidence>